<keyword evidence="3" id="KW-1185">Reference proteome</keyword>
<evidence type="ECO:0008006" key="4">
    <source>
        <dbReference type="Google" id="ProtNLM"/>
    </source>
</evidence>
<evidence type="ECO:0000313" key="3">
    <source>
        <dbReference type="Proteomes" id="UP000805085"/>
    </source>
</evidence>
<dbReference type="EMBL" id="JABRWQ010000002">
    <property type="protein sequence ID" value="NRD22572.1"/>
    <property type="molecule type" value="Genomic_DNA"/>
</dbReference>
<proteinExistence type="predicted"/>
<dbReference type="RefSeq" id="WP_173300243.1">
    <property type="nucleotide sequence ID" value="NZ_JABRWQ010000002.1"/>
</dbReference>
<sequence>MIKTNKLSVLFLIALFSLNAYNCVGVKPASTGKISKYVEDFYLGDGKMQYFVKSLEYISQTEDDAALDATFRRASKKNDSVTVNFSVLLNKNNSVNKVVIKNGESEYIPEPIQTFFTQKEDEKILHRLSIKMPYGDYKKHLLNQTHSITVLTEDESSTISLTKKGKQNMEKIILILDDLL</sequence>
<gene>
    <name evidence="2" type="ORF">HNV10_04925</name>
</gene>
<dbReference type="Proteomes" id="UP000805085">
    <property type="component" value="Unassembled WGS sequence"/>
</dbReference>
<accession>A0ABX2E2B7</accession>
<reference evidence="2 3" key="1">
    <citation type="journal article" date="2015" name="Int. J. Syst. Evol. Microbiol.">
        <title>Winogradskyella litoriviva sp. nov., isolated from coastal seawater.</title>
        <authorList>
            <person name="Nedashkovskaya O.I."/>
            <person name="Kukhlevskiy A.D."/>
            <person name="Zhukova N.V."/>
            <person name="Kim S.J."/>
            <person name="Rhee S.K."/>
            <person name="Mikhailov V.V."/>
        </authorList>
    </citation>
    <scope>NUCLEOTIDE SEQUENCE [LARGE SCALE GENOMIC DNA]</scope>
    <source>
        <strain evidence="2 3">KMM6491</strain>
    </source>
</reference>
<name>A0ABX2E2B7_9FLAO</name>
<evidence type="ECO:0000313" key="2">
    <source>
        <dbReference type="EMBL" id="NRD22572.1"/>
    </source>
</evidence>
<keyword evidence="1" id="KW-0732">Signal</keyword>
<organism evidence="2 3">
    <name type="scientific">Winogradskyella litoriviva</name>
    <dbReference type="NCBI Taxonomy" id="1220182"/>
    <lineage>
        <taxon>Bacteria</taxon>
        <taxon>Pseudomonadati</taxon>
        <taxon>Bacteroidota</taxon>
        <taxon>Flavobacteriia</taxon>
        <taxon>Flavobacteriales</taxon>
        <taxon>Flavobacteriaceae</taxon>
        <taxon>Winogradskyella</taxon>
    </lineage>
</organism>
<evidence type="ECO:0000256" key="1">
    <source>
        <dbReference type="SAM" id="SignalP"/>
    </source>
</evidence>
<feature type="chain" id="PRO_5047151076" description="Lipoprotein" evidence="1">
    <location>
        <begin position="23"/>
        <end position="180"/>
    </location>
</feature>
<protein>
    <recommendedName>
        <fullName evidence="4">Lipoprotein</fullName>
    </recommendedName>
</protein>
<comment type="caution">
    <text evidence="2">The sequence shown here is derived from an EMBL/GenBank/DDBJ whole genome shotgun (WGS) entry which is preliminary data.</text>
</comment>
<feature type="signal peptide" evidence="1">
    <location>
        <begin position="1"/>
        <end position="22"/>
    </location>
</feature>